<evidence type="ECO:0000313" key="1">
    <source>
        <dbReference type="EMBL" id="EGW02922.1"/>
    </source>
</evidence>
<gene>
    <name evidence="1" type="ORF">I79_016034</name>
</gene>
<dbReference type="Proteomes" id="UP000001075">
    <property type="component" value="Unassembled WGS sequence"/>
</dbReference>
<dbReference type="AlphaFoldDB" id="G3HYB1"/>
<organism evidence="1 2">
    <name type="scientific">Cricetulus griseus</name>
    <name type="common">Chinese hamster</name>
    <name type="synonym">Cricetulus barabensis griseus</name>
    <dbReference type="NCBI Taxonomy" id="10029"/>
    <lineage>
        <taxon>Eukaryota</taxon>
        <taxon>Metazoa</taxon>
        <taxon>Chordata</taxon>
        <taxon>Craniata</taxon>
        <taxon>Vertebrata</taxon>
        <taxon>Euteleostomi</taxon>
        <taxon>Mammalia</taxon>
        <taxon>Eutheria</taxon>
        <taxon>Euarchontoglires</taxon>
        <taxon>Glires</taxon>
        <taxon>Rodentia</taxon>
        <taxon>Myomorpha</taxon>
        <taxon>Muroidea</taxon>
        <taxon>Cricetidae</taxon>
        <taxon>Cricetinae</taxon>
        <taxon>Cricetulus</taxon>
    </lineage>
</organism>
<dbReference type="EMBL" id="JH000918">
    <property type="protein sequence ID" value="EGW02922.1"/>
    <property type="molecule type" value="Genomic_DNA"/>
</dbReference>
<dbReference type="InParanoid" id="G3HYB1"/>
<sequence length="90" mass="10319">MHWCPSICPTELHRQLDETNLRAATRNRPSKIPGYTGDSPGVLNTDPSVLKVAWDGHSLLYLPPIQVTAHQLRRRVASCYNSCLWYFKRL</sequence>
<accession>G3HYB1</accession>
<protein>
    <submittedName>
        <fullName evidence="1">Uncharacterized protein</fullName>
    </submittedName>
</protein>
<proteinExistence type="predicted"/>
<reference evidence="2" key="1">
    <citation type="journal article" date="2011" name="Nat. Biotechnol.">
        <title>The genomic sequence of the Chinese hamster ovary (CHO)-K1 cell line.</title>
        <authorList>
            <person name="Xu X."/>
            <person name="Nagarajan H."/>
            <person name="Lewis N.E."/>
            <person name="Pan S."/>
            <person name="Cai Z."/>
            <person name="Liu X."/>
            <person name="Chen W."/>
            <person name="Xie M."/>
            <person name="Wang W."/>
            <person name="Hammond S."/>
            <person name="Andersen M.R."/>
            <person name="Neff N."/>
            <person name="Passarelli B."/>
            <person name="Koh W."/>
            <person name="Fan H.C."/>
            <person name="Wang J."/>
            <person name="Gui Y."/>
            <person name="Lee K.H."/>
            <person name="Betenbaugh M.J."/>
            <person name="Quake S.R."/>
            <person name="Famili I."/>
            <person name="Palsson B.O."/>
            <person name="Wang J."/>
        </authorList>
    </citation>
    <scope>NUCLEOTIDE SEQUENCE [LARGE SCALE GENOMIC DNA]</scope>
    <source>
        <strain evidence="2">CHO K1 cell line</strain>
    </source>
</reference>
<evidence type="ECO:0000313" key="2">
    <source>
        <dbReference type="Proteomes" id="UP000001075"/>
    </source>
</evidence>
<name>G3HYB1_CRIGR</name>